<feature type="compositionally biased region" description="Basic and acidic residues" evidence="1">
    <location>
        <begin position="480"/>
        <end position="493"/>
    </location>
</feature>
<evidence type="ECO:0000256" key="1">
    <source>
        <dbReference type="SAM" id="MobiDB-lite"/>
    </source>
</evidence>
<organism evidence="2 3">
    <name type="scientific">Pocillopora meandrina</name>
    <dbReference type="NCBI Taxonomy" id="46732"/>
    <lineage>
        <taxon>Eukaryota</taxon>
        <taxon>Metazoa</taxon>
        <taxon>Cnidaria</taxon>
        <taxon>Anthozoa</taxon>
        <taxon>Hexacorallia</taxon>
        <taxon>Scleractinia</taxon>
        <taxon>Astrocoeniina</taxon>
        <taxon>Pocilloporidae</taxon>
        <taxon>Pocillopora</taxon>
    </lineage>
</organism>
<feature type="region of interest" description="Disordered" evidence="1">
    <location>
        <begin position="118"/>
        <end position="138"/>
    </location>
</feature>
<dbReference type="EMBL" id="CALNXJ010000001">
    <property type="protein sequence ID" value="CAH3031927.1"/>
    <property type="molecule type" value="Genomic_DNA"/>
</dbReference>
<gene>
    <name evidence="2" type="ORF">PMEA_00000762</name>
</gene>
<dbReference type="PANTHER" id="PTHR16295">
    <property type="entry name" value="TRAF-TYPE ZINC FINGER PROTEIN-RELATED"/>
    <property type="match status" value="1"/>
</dbReference>
<feature type="compositionally biased region" description="Basic and acidic residues" evidence="1">
    <location>
        <begin position="755"/>
        <end position="786"/>
    </location>
</feature>
<comment type="caution">
    <text evidence="2">The sequence shown here is derived from an EMBL/GenBank/DDBJ whole genome shotgun (WGS) entry which is preliminary data.</text>
</comment>
<proteinExistence type="predicted"/>
<dbReference type="GO" id="GO:0005739">
    <property type="term" value="C:mitochondrion"/>
    <property type="evidence" value="ECO:0007669"/>
    <property type="project" value="TreeGrafter"/>
</dbReference>
<feature type="compositionally biased region" description="Acidic residues" evidence="1">
    <location>
        <begin position="787"/>
        <end position="801"/>
    </location>
</feature>
<feature type="region of interest" description="Disordered" evidence="1">
    <location>
        <begin position="412"/>
        <end position="438"/>
    </location>
</feature>
<feature type="compositionally biased region" description="Polar residues" evidence="1">
    <location>
        <begin position="72"/>
        <end position="82"/>
    </location>
</feature>
<feature type="compositionally biased region" description="Basic and acidic residues" evidence="1">
    <location>
        <begin position="534"/>
        <end position="544"/>
    </location>
</feature>
<name>A0AAU9VKA4_9CNID</name>
<accession>A0AAU9VKA4</accession>
<feature type="compositionally biased region" description="Acidic residues" evidence="1">
    <location>
        <begin position="412"/>
        <end position="434"/>
    </location>
</feature>
<feature type="compositionally biased region" description="Basic and acidic residues" evidence="1">
    <location>
        <begin position="126"/>
        <end position="138"/>
    </location>
</feature>
<feature type="region of interest" description="Disordered" evidence="1">
    <location>
        <begin position="752"/>
        <end position="805"/>
    </location>
</feature>
<protein>
    <submittedName>
        <fullName evidence="2">Uncharacterized protein</fullName>
    </submittedName>
</protein>
<dbReference type="Pfam" id="PF13913">
    <property type="entry name" value="zf-C2HC_2"/>
    <property type="match status" value="4"/>
</dbReference>
<feature type="compositionally biased region" description="Basic and acidic residues" evidence="1">
    <location>
        <begin position="577"/>
        <end position="598"/>
    </location>
</feature>
<dbReference type="AlphaFoldDB" id="A0AAU9VKA4"/>
<feature type="region of interest" description="Disordered" evidence="1">
    <location>
        <begin position="61"/>
        <end position="82"/>
    </location>
</feature>
<dbReference type="InterPro" id="IPR051986">
    <property type="entry name" value="Innate_Immune_Apopt_Reg"/>
</dbReference>
<sequence>MTGDNAERKRKAEVQSASVKKVRFKLRGEEFFDNTQVLIEYPDRNHKQSKERNEVYNNDFSFKNTDTERSTVDGSSNVNLSVDETNDFEEGHGKRGEVHTSTSQFLICSSKRSHSGSYVSKVPKSTVEHDLPRPPEKVANHLEPKRTSIDGAPGDSVDCAKCTHCEKWIPRVTISLHEAVCEGQSLEAKSQDHISSSSLPLDTSLGGEDSNAEIQNSVVELVEGEPCTVDTRVESMTRESDRAARTTRVHDELCEKKTPAIKKTSFHHSGKCSEPKFIDKSIVTSCDSRREKEVRVEENPVTKISCPAKKAQKLSSDSLSRVTTPILPPESESGLERVESKERCTFCSKFLPVSELIEHVSECSKLSACAASGDTENIRQACPYCGENFEVLQLVEHVSHCKNISRRIAEEVSEEDDASTFSSSEEDESDFIEDSPEKELCPKCGREFPILELVSHAAECKEEETGSDFGSLRGNVDKEDVRRFGDRESKDNTGDGEGSDTDNENAYTTEINDHGCYTHETLNNEDVDIEEKQLGSSCDKEEVTKGGVTENEEGTGSDKADDSRRVTYEDSTTSGDSYHHNENERNESEKADATERISRRHEYALRKIDSDTRRTNCSLSEHQNDDCIGAVVAAEGDVGSDEYEFCPNCRKLFHLSLLIEHASNCTSVVDTEAATSGKDRTSTDSLTLTLVDCVYCGIRLPVDVMSSHFPKCEKHHSNQGTGARPEKRIAPVGDSLACVKLVNNLSSGLSVGGIDPEHQASSSEKKTSEIPETTESSRVKRSRVEGDNDDGDDDDVDDKETDESKGVVLKRTTSSLDSYHDCEEQCVYCLKMFALNVLVEHASVCSSLQLNTTSSNDLEQCYYCLRTFPLNELIDHAPNCEQRTIHCSQEDAANSQPLAGEPLERCMYCFRDFPIHKLIRHSQKCDGDMSGPRERFQGFLPSVHDVSWKSDHRYRKKPDLSMT</sequence>
<evidence type="ECO:0000313" key="2">
    <source>
        <dbReference type="EMBL" id="CAH3031927.1"/>
    </source>
</evidence>
<feature type="region of interest" description="Disordered" evidence="1">
    <location>
        <begin position="480"/>
        <end position="512"/>
    </location>
</feature>
<evidence type="ECO:0000313" key="3">
    <source>
        <dbReference type="Proteomes" id="UP001159428"/>
    </source>
</evidence>
<dbReference type="PANTHER" id="PTHR16295:SF10">
    <property type="entry name" value="EXPRESSED PROTEIN"/>
    <property type="match status" value="1"/>
</dbReference>
<reference evidence="2 3" key="1">
    <citation type="submission" date="2022-05" db="EMBL/GenBank/DDBJ databases">
        <authorList>
            <consortium name="Genoscope - CEA"/>
            <person name="William W."/>
        </authorList>
    </citation>
    <scope>NUCLEOTIDE SEQUENCE [LARGE SCALE GENOMIC DNA]</scope>
</reference>
<keyword evidence="3" id="KW-1185">Reference proteome</keyword>
<feature type="compositionally biased region" description="Basic and acidic residues" evidence="1">
    <location>
        <begin position="556"/>
        <end position="568"/>
    </location>
</feature>
<feature type="region of interest" description="Disordered" evidence="1">
    <location>
        <begin position="534"/>
        <end position="598"/>
    </location>
</feature>
<dbReference type="Proteomes" id="UP001159428">
    <property type="component" value="Unassembled WGS sequence"/>
</dbReference>
<feature type="region of interest" description="Disordered" evidence="1">
    <location>
        <begin position="187"/>
        <end position="207"/>
    </location>
</feature>